<dbReference type="PANTHER" id="PTHR43976">
    <property type="entry name" value="SHORT CHAIN DEHYDROGENASE"/>
    <property type="match status" value="1"/>
</dbReference>
<evidence type="ECO:0000256" key="2">
    <source>
        <dbReference type="ARBA" id="ARBA00023002"/>
    </source>
</evidence>
<name>A0A4R8DM55_9BACT</name>
<comment type="caution">
    <text evidence="4">The sequence shown here is derived from an EMBL/GenBank/DDBJ whole genome shotgun (WGS) entry which is preliminary data.</text>
</comment>
<evidence type="ECO:0000313" key="5">
    <source>
        <dbReference type="Proteomes" id="UP000294498"/>
    </source>
</evidence>
<dbReference type="Gene3D" id="3.40.50.720">
    <property type="entry name" value="NAD(P)-binding Rossmann-like Domain"/>
    <property type="match status" value="1"/>
</dbReference>
<dbReference type="SUPFAM" id="SSF51735">
    <property type="entry name" value="NAD(P)-binding Rossmann-fold domains"/>
    <property type="match status" value="1"/>
</dbReference>
<dbReference type="Pfam" id="PF00106">
    <property type="entry name" value="adh_short"/>
    <property type="match status" value="1"/>
</dbReference>
<accession>A0A4R8DM55</accession>
<evidence type="ECO:0000256" key="1">
    <source>
        <dbReference type="ARBA" id="ARBA00006484"/>
    </source>
</evidence>
<dbReference type="AlphaFoldDB" id="A0A4R8DM55"/>
<dbReference type="Proteomes" id="UP000294498">
    <property type="component" value="Unassembled WGS sequence"/>
</dbReference>
<gene>
    <name evidence="4" type="ORF">EDB95_0049</name>
</gene>
<reference evidence="4 5" key="1">
    <citation type="submission" date="2019-03" db="EMBL/GenBank/DDBJ databases">
        <title>Genomic Encyclopedia of Type Strains, Phase IV (KMG-IV): sequencing the most valuable type-strain genomes for metagenomic binning, comparative biology and taxonomic classification.</title>
        <authorList>
            <person name="Goeker M."/>
        </authorList>
    </citation>
    <scope>NUCLEOTIDE SEQUENCE [LARGE SCALE GENOMIC DNA]</scope>
    <source>
        <strain evidence="4 5">DSM 100059</strain>
    </source>
</reference>
<evidence type="ECO:0000256" key="3">
    <source>
        <dbReference type="RuleBase" id="RU000363"/>
    </source>
</evidence>
<comment type="similarity">
    <text evidence="1 3">Belongs to the short-chain dehydrogenases/reductases (SDR) family.</text>
</comment>
<sequence>MKTIFITGASAGIGKATAKLFQSKGWHVIATMRTPQNEPELSHLDNITLLPLDVTNIEQIRSTAEKALNVYNIDVVMNNAGIPLFGPMEVFSEEQLLQQINTNLLGTIRVTQAFIPFFRVRKSGLFINVTSIAGLMAHPYSNVYHATKWGIEGWSESLSIELAPFNISVKTVEPSGTATNFFHISDATLASHPAYDDSIKKMLNSITLNFTPAQVAEVIYEAATDNKDQLRYLAGPNAEKAYGRRLEIGPEAFRKEIKQWFLGLST</sequence>
<proteinExistence type="inferred from homology"/>
<dbReference type="PRINTS" id="PR00081">
    <property type="entry name" value="GDHRDH"/>
</dbReference>
<dbReference type="RefSeq" id="WP_133989422.1">
    <property type="nucleotide sequence ID" value="NZ_SODV01000001.1"/>
</dbReference>
<dbReference type="InterPro" id="IPR036291">
    <property type="entry name" value="NAD(P)-bd_dom_sf"/>
</dbReference>
<dbReference type="EMBL" id="SODV01000001">
    <property type="protein sequence ID" value="TDW99041.1"/>
    <property type="molecule type" value="Genomic_DNA"/>
</dbReference>
<dbReference type="PRINTS" id="PR00080">
    <property type="entry name" value="SDRFAMILY"/>
</dbReference>
<evidence type="ECO:0000313" key="4">
    <source>
        <dbReference type="EMBL" id="TDW99041.1"/>
    </source>
</evidence>
<dbReference type="InterPro" id="IPR051911">
    <property type="entry name" value="SDR_oxidoreductase"/>
</dbReference>
<dbReference type="InterPro" id="IPR002347">
    <property type="entry name" value="SDR_fam"/>
</dbReference>
<organism evidence="4 5">
    <name type="scientific">Dinghuibacter silviterrae</name>
    <dbReference type="NCBI Taxonomy" id="1539049"/>
    <lineage>
        <taxon>Bacteria</taxon>
        <taxon>Pseudomonadati</taxon>
        <taxon>Bacteroidota</taxon>
        <taxon>Chitinophagia</taxon>
        <taxon>Chitinophagales</taxon>
        <taxon>Chitinophagaceae</taxon>
        <taxon>Dinghuibacter</taxon>
    </lineage>
</organism>
<dbReference type="CDD" id="cd05374">
    <property type="entry name" value="17beta-HSD-like_SDR_c"/>
    <property type="match status" value="1"/>
</dbReference>
<protein>
    <submittedName>
        <fullName evidence="4">Short-subunit dehydrogenase</fullName>
    </submittedName>
</protein>
<dbReference type="OrthoDB" id="1235794at2"/>
<dbReference type="GO" id="GO:0016491">
    <property type="term" value="F:oxidoreductase activity"/>
    <property type="evidence" value="ECO:0007669"/>
    <property type="project" value="UniProtKB-KW"/>
</dbReference>
<keyword evidence="5" id="KW-1185">Reference proteome</keyword>
<dbReference type="PANTHER" id="PTHR43976:SF16">
    <property type="entry name" value="SHORT-CHAIN DEHYDROGENASE_REDUCTASE FAMILY PROTEIN"/>
    <property type="match status" value="1"/>
</dbReference>
<keyword evidence="2" id="KW-0560">Oxidoreductase</keyword>